<dbReference type="EMBL" id="KF273361">
    <property type="protein sequence ID" value="AGZ84867.1"/>
    <property type="molecule type" value="Genomic_DNA"/>
</dbReference>
<proteinExistence type="predicted"/>
<name>U5Y7P4_PHYRM</name>
<dbReference type="VEuPathDB" id="FungiDB:KRP22_2686"/>
<dbReference type="Pfam" id="PF18488">
    <property type="entry name" value="WYL_3"/>
    <property type="match status" value="1"/>
</dbReference>
<feature type="domain" description="PexRD2 WYL" evidence="1">
    <location>
        <begin position="71"/>
        <end position="131"/>
    </location>
</feature>
<evidence type="ECO:0000259" key="1">
    <source>
        <dbReference type="Pfam" id="PF18488"/>
    </source>
</evidence>
<dbReference type="InterPro" id="IPR040691">
    <property type="entry name" value="PexRD2_WYL"/>
</dbReference>
<dbReference type="VEuPathDB" id="FungiDB:KRP23_4058"/>
<gene>
    <name evidence="2" type="primary">Avh247</name>
</gene>
<dbReference type="AlphaFoldDB" id="U5Y7P4"/>
<dbReference type="Gene3D" id="1.10.10.2470">
    <property type="match status" value="1"/>
</dbReference>
<reference evidence="2" key="1">
    <citation type="journal article" date="2013" name="PLoS ONE">
        <title>Evolution of RXLR-Class Effectors in the Oomycete Plant Pathogen Phytophthora ramorum.</title>
        <authorList>
            <person name="Goss E.M."/>
            <person name="Press C.M."/>
            <person name="Grunwald N.J."/>
        </authorList>
    </citation>
    <scope>NUCLEOTIDE SEQUENCE</scope>
    <source>
        <strain evidence="2">2027</strain>
    </source>
</reference>
<dbReference type="OrthoDB" id="125807at2759"/>
<accession>U5Y7P4</accession>
<organism evidence="2">
    <name type="scientific">Phytophthora ramorum</name>
    <name type="common">Sudden oak death agent</name>
    <dbReference type="NCBI Taxonomy" id="164328"/>
    <lineage>
        <taxon>Eukaryota</taxon>
        <taxon>Sar</taxon>
        <taxon>Stramenopiles</taxon>
        <taxon>Oomycota</taxon>
        <taxon>Peronosporomycetes</taxon>
        <taxon>Peronosporales</taxon>
        <taxon>Peronosporaceae</taxon>
        <taxon>Phytophthora</taxon>
    </lineage>
</organism>
<evidence type="ECO:0000313" key="2">
    <source>
        <dbReference type="EMBL" id="AGZ84867.1"/>
    </source>
</evidence>
<protein>
    <submittedName>
        <fullName evidence="2">RXLR-class effector Avh263</fullName>
    </submittedName>
</protein>
<sequence length="133" mass="14940">MLACEVIMPISLWRGCCNTASEAFAMTTDSNQAKIAQVTSPKGPSQRLLRMHPTIYAGDNSEERGNTLTLLEKINFKIMRRAGTTADEYAEKLGVAASMREVQRTGRGMLELQLNHAYADYVKYFNYLKAKKK</sequence>